<comment type="similarity">
    <text evidence="3">Belongs to the cytochrome b560 family.</text>
</comment>
<evidence type="ECO:0000256" key="11">
    <source>
        <dbReference type="ARBA" id="ARBA00025912"/>
    </source>
</evidence>
<name>A0A4R4ADE3_MARGR</name>
<dbReference type="InterPro" id="IPR034804">
    <property type="entry name" value="SQR/QFR_C/D"/>
</dbReference>
<evidence type="ECO:0000256" key="4">
    <source>
        <dbReference type="ARBA" id="ARBA00020076"/>
    </source>
</evidence>
<dbReference type="PANTHER" id="PTHR10978">
    <property type="entry name" value="SUCCINATE DEHYDROGENASE CYTOCHROME B560 SUBUNIT"/>
    <property type="match status" value="1"/>
</dbReference>
<dbReference type="GO" id="GO:0009055">
    <property type="term" value="F:electron transfer activity"/>
    <property type="evidence" value="ECO:0007669"/>
    <property type="project" value="InterPro"/>
</dbReference>
<evidence type="ECO:0000256" key="7">
    <source>
        <dbReference type="ARBA" id="ARBA00022723"/>
    </source>
</evidence>
<evidence type="ECO:0000256" key="6">
    <source>
        <dbReference type="ARBA" id="ARBA00022692"/>
    </source>
</evidence>
<dbReference type="SUPFAM" id="SSF81343">
    <property type="entry name" value="Fumarate reductase respiratory complex transmembrane subunits"/>
    <property type="match status" value="1"/>
</dbReference>
<evidence type="ECO:0000256" key="3">
    <source>
        <dbReference type="ARBA" id="ARBA00007244"/>
    </source>
</evidence>
<gene>
    <name evidence="14" type="ORF">EDC29_103306</name>
</gene>
<evidence type="ECO:0000256" key="8">
    <source>
        <dbReference type="ARBA" id="ARBA00022989"/>
    </source>
</evidence>
<comment type="cofactor">
    <cofactor evidence="12">
        <name>heme</name>
        <dbReference type="ChEBI" id="CHEBI:30413"/>
    </cofactor>
    <text evidence="12">The heme is bound between the two transmembrane subunits.</text>
</comment>
<feature type="binding site" description="axial binding residue" evidence="12">
    <location>
        <position position="80"/>
    </location>
    <ligand>
        <name>heme</name>
        <dbReference type="ChEBI" id="CHEBI:30413"/>
        <note>ligand shared with second transmembrane subunit</note>
    </ligand>
    <ligandPart>
        <name>Fe</name>
        <dbReference type="ChEBI" id="CHEBI:18248"/>
    </ligandPart>
</feature>
<dbReference type="NCBIfam" id="TIGR02970">
    <property type="entry name" value="succ_dehyd_cytB"/>
    <property type="match status" value="1"/>
</dbReference>
<dbReference type="RefSeq" id="WP_123143348.1">
    <property type="nucleotide sequence ID" value="NZ_NRRH01000017.1"/>
</dbReference>
<comment type="function">
    <text evidence="1">Membrane-anchoring subunit of succinate dehydrogenase (SDH).</text>
</comment>
<keyword evidence="6 13" id="KW-0812">Transmembrane</keyword>
<protein>
    <recommendedName>
        <fullName evidence="4">Succinate dehydrogenase cytochrome b556 subunit</fullName>
    </recommendedName>
</protein>
<keyword evidence="7 12" id="KW-0479">Metal-binding</keyword>
<organism evidence="14 15">
    <name type="scientific">Marichromatium gracile</name>
    <name type="common">Chromatium gracile</name>
    <dbReference type="NCBI Taxonomy" id="1048"/>
    <lineage>
        <taxon>Bacteria</taxon>
        <taxon>Pseudomonadati</taxon>
        <taxon>Pseudomonadota</taxon>
        <taxon>Gammaproteobacteria</taxon>
        <taxon>Chromatiales</taxon>
        <taxon>Chromatiaceae</taxon>
        <taxon>Marichromatium</taxon>
    </lineage>
</organism>
<comment type="caution">
    <text evidence="14">The sequence shown here is derived from an EMBL/GenBank/DDBJ whole genome shotgun (WGS) entry which is preliminary data.</text>
</comment>
<keyword evidence="10 13" id="KW-0472">Membrane</keyword>
<comment type="subcellular location">
    <subcellularLocation>
        <location evidence="2">Membrane</location>
        <topology evidence="2">Multi-pass membrane protein</topology>
    </subcellularLocation>
</comment>
<dbReference type="GO" id="GO:0046872">
    <property type="term" value="F:metal ion binding"/>
    <property type="evidence" value="ECO:0007669"/>
    <property type="project" value="UniProtKB-KW"/>
</dbReference>
<dbReference type="AlphaFoldDB" id="A0A4R4ADE3"/>
<dbReference type="Pfam" id="PF01127">
    <property type="entry name" value="Sdh_cyt"/>
    <property type="match status" value="1"/>
</dbReference>
<dbReference type="EMBL" id="SMDC01000003">
    <property type="protein sequence ID" value="TCW37108.1"/>
    <property type="molecule type" value="Genomic_DNA"/>
</dbReference>
<dbReference type="PIRSF" id="PIRSF000178">
    <property type="entry name" value="SDH_cyt_b560"/>
    <property type="match status" value="1"/>
</dbReference>
<evidence type="ECO:0000256" key="1">
    <source>
        <dbReference type="ARBA" id="ARBA00004050"/>
    </source>
</evidence>
<feature type="transmembrane region" description="Helical" evidence="13">
    <location>
        <begin position="103"/>
        <end position="126"/>
    </location>
</feature>
<sequence length="127" mass="13730">MHITRPVFLDLWRIKLPIPAFVSILHRVSGVLMILAIPVAAVLFDRALSDPEGFALAAALFDSWFIKAALALMIWSLLHHLIAGLRFLVLDLGLGLDRPVARATAWTALLAALAALVAVIALGGTFR</sequence>
<evidence type="ECO:0000256" key="12">
    <source>
        <dbReference type="PIRSR" id="PIRSR000178-1"/>
    </source>
</evidence>
<feature type="transmembrane region" description="Helical" evidence="13">
    <location>
        <begin position="20"/>
        <end position="44"/>
    </location>
</feature>
<evidence type="ECO:0000256" key="10">
    <source>
        <dbReference type="ARBA" id="ARBA00023136"/>
    </source>
</evidence>
<evidence type="ECO:0000256" key="9">
    <source>
        <dbReference type="ARBA" id="ARBA00023004"/>
    </source>
</evidence>
<reference evidence="14 15" key="1">
    <citation type="submission" date="2019-03" db="EMBL/GenBank/DDBJ databases">
        <title>Genomic Encyclopedia of Type Strains, Phase IV (KMG-IV): sequencing the most valuable type-strain genomes for metagenomic binning, comparative biology and taxonomic classification.</title>
        <authorList>
            <person name="Goeker M."/>
        </authorList>
    </citation>
    <scope>NUCLEOTIDE SEQUENCE [LARGE SCALE GENOMIC DNA]</scope>
    <source>
        <strain evidence="14 15">DSM 203</strain>
    </source>
</reference>
<keyword evidence="5 12" id="KW-0349">Heme</keyword>
<proteinExistence type="inferred from homology"/>
<evidence type="ECO:0000313" key="15">
    <source>
        <dbReference type="Proteomes" id="UP000295247"/>
    </source>
</evidence>
<dbReference type="PROSITE" id="PS01000">
    <property type="entry name" value="SDH_CYT_1"/>
    <property type="match status" value="1"/>
</dbReference>
<dbReference type="CDD" id="cd03499">
    <property type="entry name" value="SQR_TypeC_SdhC"/>
    <property type="match status" value="1"/>
</dbReference>
<dbReference type="InterPro" id="IPR018495">
    <property type="entry name" value="Succ_DH_cyt_bsu_CS"/>
</dbReference>
<dbReference type="GO" id="GO:0006099">
    <property type="term" value="P:tricarboxylic acid cycle"/>
    <property type="evidence" value="ECO:0007669"/>
    <property type="project" value="InterPro"/>
</dbReference>
<evidence type="ECO:0000313" key="14">
    <source>
        <dbReference type="EMBL" id="TCW37108.1"/>
    </source>
</evidence>
<dbReference type="InterPro" id="IPR014314">
    <property type="entry name" value="Succ_DH_cytb556"/>
</dbReference>
<feature type="transmembrane region" description="Helical" evidence="13">
    <location>
        <begin position="64"/>
        <end position="83"/>
    </location>
</feature>
<accession>A0A4R4ADE3</accession>
<evidence type="ECO:0000256" key="2">
    <source>
        <dbReference type="ARBA" id="ARBA00004141"/>
    </source>
</evidence>
<comment type="subunit">
    <text evidence="11">Part of an enzyme complex containing four subunits: a flavoprotein, an iron-sulfur protein, plus two membrane-anchoring proteins, SdhC and SdhD. The complex can form homotrimers.</text>
</comment>
<dbReference type="InterPro" id="IPR000701">
    <property type="entry name" value="SuccDH_FuR_B_TM-su"/>
</dbReference>
<dbReference type="Gene3D" id="1.20.1300.10">
    <property type="entry name" value="Fumarate reductase/succinate dehydrogenase, transmembrane subunit"/>
    <property type="match status" value="1"/>
</dbReference>
<dbReference type="GO" id="GO:0005886">
    <property type="term" value="C:plasma membrane"/>
    <property type="evidence" value="ECO:0007669"/>
    <property type="project" value="TreeGrafter"/>
</dbReference>
<dbReference type="PANTHER" id="PTHR10978:SF5">
    <property type="entry name" value="SUCCINATE DEHYDROGENASE CYTOCHROME B560 SUBUNIT, MITOCHONDRIAL"/>
    <property type="match status" value="1"/>
</dbReference>
<evidence type="ECO:0000256" key="5">
    <source>
        <dbReference type="ARBA" id="ARBA00022617"/>
    </source>
</evidence>
<evidence type="ECO:0000256" key="13">
    <source>
        <dbReference type="SAM" id="Phobius"/>
    </source>
</evidence>
<dbReference type="Proteomes" id="UP000295247">
    <property type="component" value="Unassembled WGS sequence"/>
</dbReference>
<keyword evidence="9 12" id="KW-0408">Iron</keyword>
<keyword evidence="8 13" id="KW-1133">Transmembrane helix</keyword>